<sequence>MKVKKKNLKVLSNFAAEYVKGGTGFSEGRNPPQAMEMQPLWFVRKI</sequence>
<comment type="caution">
    <text evidence="1">The sequence shown here is derived from an EMBL/GenBank/DDBJ whole genome shotgun (WGS) entry which is preliminary data.</text>
</comment>
<dbReference type="Proteomes" id="UP000033434">
    <property type="component" value="Unassembled WGS sequence"/>
</dbReference>
<accession>A0A0F6AD91</accession>
<dbReference type="AlphaFoldDB" id="A0A0F6AD91"/>
<dbReference type="EMBL" id="AUXW01000139">
    <property type="protein sequence ID" value="KKE84128.1"/>
    <property type="molecule type" value="Genomic_DNA"/>
</dbReference>
<dbReference type="RefSeq" id="WP_155401375.1">
    <property type="nucleotide sequence ID" value="NZ_AUXW01000139.1"/>
</dbReference>
<evidence type="ECO:0000313" key="1">
    <source>
        <dbReference type="EMBL" id="KKE84128.1"/>
    </source>
</evidence>
<reference evidence="1 2" key="1">
    <citation type="journal article" date="2015" name="BMC Genomics">
        <title>Genome mining reveals unlocked bioactive potential of marine Gram-negative bacteria.</title>
        <authorList>
            <person name="Machado H."/>
            <person name="Sonnenschein E.C."/>
            <person name="Melchiorsen J."/>
            <person name="Gram L."/>
        </authorList>
    </citation>
    <scope>NUCLEOTIDE SEQUENCE [LARGE SCALE GENOMIC DNA]</scope>
    <source>
        <strain evidence="1 2">S4054</strain>
    </source>
</reference>
<dbReference type="PATRIC" id="fig|1129367.4.peg.2193"/>
<proteinExistence type="predicted"/>
<evidence type="ECO:0000313" key="2">
    <source>
        <dbReference type="Proteomes" id="UP000033434"/>
    </source>
</evidence>
<organism evidence="1 2">
    <name type="scientific">Pseudoalteromonas luteoviolacea S4054</name>
    <dbReference type="NCBI Taxonomy" id="1129367"/>
    <lineage>
        <taxon>Bacteria</taxon>
        <taxon>Pseudomonadati</taxon>
        <taxon>Pseudomonadota</taxon>
        <taxon>Gammaproteobacteria</taxon>
        <taxon>Alteromonadales</taxon>
        <taxon>Pseudoalteromonadaceae</taxon>
        <taxon>Pseudoalteromonas</taxon>
    </lineage>
</organism>
<gene>
    <name evidence="1" type="ORF">N479_12005</name>
</gene>
<protein>
    <submittedName>
        <fullName evidence="1">Uncharacterized protein</fullName>
    </submittedName>
</protein>
<name>A0A0F6AD91_9GAMM</name>